<dbReference type="Proteomes" id="UP001177021">
    <property type="component" value="Unassembled WGS sequence"/>
</dbReference>
<accession>A0ACB0L2J7</accession>
<protein>
    <submittedName>
        <fullName evidence="1">Uncharacterized protein</fullName>
    </submittedName>
</protein>
<evidence type="ECO:0000313" key="1">
    <source>
        <dbReference type="EMBL" id="CAJ2663536.1"/>
    </source>
</evidence>
<evidence type="ECO:0000313" key="2">
    <source>
        <dbReference type="Proteomes" id="UP001177021"/>
    </source>
</evidence>
<comment type="caution">
    <text evidence="1">The sequence shown here is derived from an EMBL/GenBank/DDBJ whole genome shotgun (WGS) entry which is preliminary data.</text>
</comment>
<organism evidence="1 2">
    <name type="scientific">Trifolium pratense</name>
    <name type="common">Red clover</name>
    <dbReference type="NCBI Taxonomy" id="57577"/>
    <lineage>
        <taxon>Eukaryota</taxon>
        <taxon>Viridiplantae</taxon>
        <taxon>Streptophyta</taxon>
        <taxon>Embryophyta</taxon>
        <taxon>Tracheophyta</taxon>
        <taxon>Spermatophyta</taxon>
        <taxon>Magnoliopsida</taxon>
        <taxon>eudicotyledons</taxon>
        <taxon>Gunneridae</taxon>
        <taxon>Pentapetalae</taxon>
        <taxon>rosids</taxon>
        <taxon>fabids</taxon>
        <taxon>Fabales</taxon>
        <taxon>Fabaceae</taxon>
        <taxon>Papilionoideae</taxon>
        <taxon>50 kb inversion clade</taxon>
        <taxon>NPAAA clade</taxon>
        <taxon>Hologalegina</taxon>
        <taxon>IRL clade</taxon>
        <taxon>Trifolieae</taxon>
        <taxon>Trifolium</taxon>
    </lineage>
</organism>
<name>A0ACB0L2J7_TRIPR</name>
<dbReference type="EMBL" id="CASHSV030000409">
    <property type="protein sequence ID" value="CAJ2663536.1"/>
    <property type="molecule type" value="Genomic_DNA"/>
</dbReference>
<keyword evidence="2" id="KW-1185">Reference proteome</keyword>
<reference evidence="1" key="1">
    <citation type="submission" date="2023-10" db="EMBL/GenBank/DDBJ databases">
        <authorList>
            <person name="Rodriguez Cubillos JULIANA M."/>
            <person name="De Vega J."/>
        </authorList>
    </citation>
    <scope>NUCLEOTIDE SEQUENCE</scope>
</reference>
<proteinExistence type="predicted"/>
<sequence length="602" mass="68354">MEQEEETSTMSPFWIPKTTTNHHRLRRTYSLLQTTTSFLILLIITTLVLTFIVVPTLKSFTSNIFKPQTIKHSWDYLNLILVLFAVVCGFLTKNDTNETQTPRFDSYNNNHRRSFSNPETPPSWYDDSNRSFNRLRTVGSVPDLRQRTVVVDDDDRYRFYDDTSVHFRYRNLRFEDELHRETVTSGEVFRQPFLDSRIEDVRRNVERIYEVETVEKSEIIDDSVAENSHLLSPSSPPPQPSPAVRKKKSRSASKENTATVNSVDFSSPVPELNPHPLPEVIPVARKGKSRSVSKEDVATVTSAEFFSPVLESEENPQPVMRTKGVRRNVKQTYQSESIENLEHNDFVAENSQLPQPAVVMASPLRAERKIGIPVKKKRGNATKEFLASLRGKKKKQRQKSVENFESIQNSQPSSIVSQPPPPPPPPPPSVFQSLFSSNKSKHKKHYHVPVATYKPQLLNKREHSHYRLKENVVITGNESPLIPIPPPPPPPPFKLPAWKFRVQGDYVRVNSIGSSRSDSPDSDEVVESPISQCNNSPYAEDGEERRVTENASAASLFCPSPDVDTKAQNFIQNFRAGLRMAKINSMREKQGIGMSNLGKPLS</sequence>
<gene>
    <name evidence="1" type="ORF">MILVUS5_LOCUS28938</name>
</gene>